<protein>
    <recommendedName>
        <fullName evidence="7">SEC7 domain-containing protein</fullName>
    </recommendedName>
</protein>
<dbReference type="Pfam" id="PF09324">
    <property type="entry name" value="Sec7-like_HDS"/>
    <property type="match status" value="1"/>
</dbReference>
<feature type="compositionally biased region" description="Polar residues" evidence="6">
    <location>
        <begin position="488"/>
        <end position="500"/>
    </location>
</feature>
<dbReference type="RefSeq" id="XP_024512673.1">
    <property type="nucleotide sequence ID" value="XM_024657003.1"/>
</dbReference>
<dbReference type="InterPro" id="IPR032691">
    <property type="entry name" value="Mon2/Sec7/BIG1-like_HUS"/>
</dbReference>
<keyword evidence="3" id="KW-0653">Protein transport</keyword>
<dbReference type="PaxDb" id="214684-Q5KIL9"/>
<proteinExistence type="predicted"/>
<dbReference type="KEGG" id="cne:CND02490"/>
<dbReference type="Gene3D" id="1.10.1000.11">
    <property type="entry name" value="Arf Nucleotide-binding Site Opener,domain 2"/>
    <property type="match status" value="1"/>
</dbReference>
<evidence type="ECO:0000256" key="3">
    <source>
        <dbReference type="ARBA" id="ARBA00022927"/>
    </source>
</evidence>
<dbReference type="Proteomes" id="UP000002149">
    <property type="component" value="Chromosome 4"/>
</dbReference>
<accession>Q5KIL9</accession>
<evidence type="ECO:0000259" key="7">
    <source>
        <dbReference type="PROSITE" id="PS50190"/>
    </source>
</evidence>
<evidence type="ECO:0000313" key="9">
    <source>
        <dbReference type="Proteomes" id="UP000002149"/>
    </source>
</evidence>
<evidence type="ECO:0000256" key="1">
    <source>
        <dbReference type="ARBA" id="ARBA00022448"/>
    </source>
</evidence>
<dbReference type="Pfam" id="PF20252">
    <property type="entry name" value="BIG2_C"/>
    <property type="match status" value="1"/>
</dbReference>
<accession>Q55TR8</accession>
<dbReference type="VEuPathDB" id="FungiDB:CND02490"/>
<dbReference type="PANTHER" id="PTHR10663:SF375">
    <property type="entry name" value="LD29171P"/>
    <property type="match status" value="1"/>
</dbReference>
<feature type="domain" description="SEC7" evidence="7">
    <location>
        <begin position="858"/>
        <end position="1048"/>
    </location>
</feature>
<feature type="region of interest" description="Disordered" evidence="6">
    <location>
        <begin position="1243"/>
        <end position="1270"/>
    </location>
</feature>
<evidence type="ECO:0000313" key="8">
    <source>
        <dbReference type="EMBL" id="AAW42948.2"/>
    </source>
</evidence>
<dbReference type="SUPFAM" id="SSF48371">
    <property type="entry name" value="ARM repeat"/>
    <property type="match status" value="1"/>
</dbReference>
<feature type="compositionally biased region" description="Polar residues" evidence="6">
    <location>
        <begin position="133"/>
        <end position="143"/>
    </location>
</feature>
<organism evidence="8 9">
    <name type="scientific">Cryptococcus deneoformans (strain JEC21 / ATCC MYA-565)</name>
    <name type="common">Cryptococcus neoformans var. neoformans serotype D</name>
    <dbReference type="NCBI Taxonomy" id="214684"/>
    <lineage>
        <taxon>Eukaryota</taxon>
        <taxon>Fungi</taxon>
        <taxon>Dikarya</taxon>
        <taxon>Basidiomycota</taxon>
        <taxon>Agaricomycotina</taxon>
        <taxon>Tremellomycetes</taxon>
        <taxon>Tremellales</taxon>
        <taxon>Cryptococcaceae</taxon>
        <taxon>Cryptococcus</taxon>
        <taxon>Cryptococcus neoformans species complex</taxon>
    </lineage>
</organism>
<dbReference type="SUPFAM" id="SSF48425">
    <property type="entry name" value="Sec7 domain"/>
    <property type="match status" value="1"/>
</dbReference>
<dbReference type="InterPro" id="IPR016024">
    <property type="entry name" value="ARM-type_fold"/>
</dbReference>
<feature type="region of interest" description="Disordered" evidence="6">
    <location>
        <begin position="484"/>
        <end position="512"/>
    </location>
</feature>
<dbReference type="Pfam" id="PF12783">
    <property type="entry name" value="Sec7-like_HUS"/>
    <property type="match status" value="1"/>
</dbReference>
<dbReference type="eggNOG" id="KOG0929">
    <property type="taxonomic scope" value="Eukaryota"/>
</dbReference>
<dbReference type="GO" id="GO:0005085">
    <property type="term" value="F:guanyl-nucleotide exchange factor activity"/>
    <property type="evidence" value="ECO:0000318"/>
    <property type="project" value="GO_Central"/>
</dbReference>
<dbReference type="Pfam" id="PF01369">
    <property type="entry name" value="Sec7"/>
    <property type="match status" value="1"/>
</dbReference>
<feature type="compositionally biased region" description="Low complexity" evidence="6">
    <location>
        <begin position="722"/>
        <end position="734"/>
    </location>
</feature>
<feature type="compositionally biased region" description="Basic and acidic residues" evidence="6">
    <location>
        <begin position="93"/>
        <end position="115"/>
    </location>
</feature>
<dbReference type="InParanoid" id="Q5KIL9"/>
<dbReference type="InterPro" id="IPR000904">
    <property type="entry name" value="Sec7_dom"/>
</dbReference>
<dbReference type="EMBL" id="AE017344">
    <property type="protein sequence ID" value="AAW42948.2"/>
    <property type="molecule type" value="Genomic_DNA"/>
</dbReference>
<evidence type="ECO:0000256" key="5">
    <source>
        <dbReference type="ARBA" id="ARBA00060451"/>
    </source>
</evidence>
<keyword evidence="4" id="KW-0472">Membrane</keyword>
<dbReference type="Gene3D" id="1.25.10.10">
    <property type="entry name" value="Leucine-rich Repeat Variant"/>
    <property type="match status" value="1"/>
</dbReference>
<dbReference type="PANTHER" id="PTHR10663">
    <property type="entry name" value="GUANYL-NUCLEOTIDE EXCHANGE FACTOR"/>
    <property type="match status" value="1"/>
</dbReference>
<keyword evidence="9" id="KW-1185">Reference proteome</keyword>
<gene>
    <name evidence="8" type="ordered locus">CND02490</name>
</gene>
<evidence type="ECO:0000256" key="4">
    <source>
        <dbReference type="ARBA" id="ARBA00023136"/>
    </source>
</evidence>
<dbReference type="InterPro" id="IPR035999">
    <property type="entry name" value="Sec7_dom_sf"/>
</dbReference>
<keyword evidence="2" id="KW-0963">Cytoplasm</keyword>
<dbReference type="STRING" id="214684.Q5KIL9"/>
<name>Q5KIL9_CRYD1</name>
<feature type="compositionally biased region" description="Basic and acidic residues" evidence="6">
    <location>
        <begin position="62"/>
        <end position="74"/>
    </location>
</feature>
<dbReference type="GO" id="GO:0032012">
    <property type="term" value="P:regulation of ARF protein signal transduction"/>
    <property type="evidence" value="ECO:0007669"/>
    <property type="project" value="InterPro"/>
</dbReference>
<feature type="compositionally biased region" description="Polar residues" evidence="6">
    <location>
        <begin position="407"/>
        <end position="418"/>
    </location>
</feature>
<keyword evidence="1" id="KW-0813">Transport</keyword>
<dbReference type="PROSITE" id="PS50190">
    <property type="entry name" value="SEC7"/>
    <property type="match status" value="1"/>
</dbReference>
<dbReference type="FunCoup" id="Q5KIL9">
    <property type="interactions" value="468"/>
</dbReference>
<evidence type="ECO:0000256" key="6">
    <source>
        <dbReference type="SAM" id="MobiDB-lite"/>
    </source>
</evidence>
<dbReference type="InterPro" id="IPR015403">
    <property type="entry name" value="Mon2/Sec7/BIG1-like_HDS"/>
</dbReference>
<feature type="compositionally biased region" description="Polar residues" evidence="6">
    <location>
        <begin position="185"/>
        <end position="197"/>
    </location>
</feature>
<dbReference type="InterPro" id="IPR032629">
    <property type="entry name" value="DCB_dom"/>
</dbReference>
<dbReference type="GO" id="GO:0030663">
    <property type="term" value="C:COPI-coated vesicle membrane"/>
    <property type="evidence" value="ECO:0007669"/>
    <property type="project" value="UniProtKB-SubCell"/>
</dbReference>
<dbReference type="FunFam" id="1.10.1000.11:FF:000003">
    <property type="entry name" value="Brefeldin A-inhibited guanine nucleotide-exchange protein 1"/>
    <property type="match status" value="1"/>
</dbReference>
<dbReference type="HOGENOM" id="CLU_000691_1_1_1"/>
<dbReference type="OrthoDB" id="18431at2759"/>
<dbReference type="Gene3D" id="1.10.220.20">
    <property type="match status" value="1"/>
</dbReference>
<dbReference type="Pfam" id="PF16213">
    <property type="entry name" value="DCB"/>
    <property type="match status" value="1"/>
</dbReference>
<dbReference type="GO" id="GO:0015031">
    <property type="term" value="P:protein transport"/>
    <property type="evidence" value="ECO:0007669"/>
    <property type="project" value="UniProtKB-KW"/>
</dbReference>
<dbReference type="SMART" id="SM00222">
    <property type="entry name" value="Sec7"/>
    <property type="match status" value="1"/>
</dbReference>
<feature type="region of interest" description="Disordered" evidence="6">
    <location>
        <begin position="715"/>
        <end position="754"/>
    </location>
</feature>
<feature type="region of interest" description="Disordered" evidence="6">
    <location>
        <begin position="1"/>
        <end position="197"/>
    </location>
</feature>
<sequence>MGSHSDTEGSTDATQQHSSPTPNPEPTIEGPPDNPQPDSAESELVGLGIQSGSAIKELPPYPEKDDSHNSEVMHEPPLNPEDISVSPPLPPPKPERAVPTRTDSKETLEDVELSRENTPSVARGGDMAFKGSVNVSHSHTSLPSIVAPSLPPTPSRQQAYARPPSTIQGHRSRRSSTATTLSLSNFGPNSPGPQLSTVLITPPLQLLVSSKEAKKSPSFHAAAQRALDLCQSSEGANAAYLHPREIFEPLRLAISNPQTTSVPILVTSLDLLSKLISHSFFAEPHGPPPGLPPLPDLITHTITLSYSESSPPQVALQVVKALMAIVLSTDKGMLVHQSSLLKAVRTVYNVFLLSNDAANQVVAQGGLTQMVHHVFGRVIRPDIKNATPESGRGSVSENEARRRSGVMQESTTAGSLPSTPAPERHDSVNGKMTLESFAAENPNDSIPVDRAPITDSVNHDAAAEADIEVEAPRLPQHTVSIPVPASVADSNGAPSNQQAGQGIDEEGGSFDAMGRPIPTEQLFVKDAFLVFRALCKLTMKPLVTDSEKDLRSHAMRSKLLSLHLVLTILRSHSDIFVNPLVCIPSNSSLEMTPFLQATKQYLALSLSRNALSPVNQVFELSVEIFWCMLKDMRAQLKKEIEVLLNEIFIPILEMRHSTIRQKSIILGVFIRLCHDPQALVEIYINYDCDRSSLENIYERLMNIVSKIGQTHFAPPSKEELAQGGSSKQTSGSSGPAIPPSLSTSALGEGVGHNAPHYAGMPPEIKLRRQSLECLVAALNSLVAWSTSNPGTKAGNLEENHSTTDAVGRHHASGSVSGSIAELVAPTPIWPTDSSLKSSVSGMASGMNTPDLGEDDVGKFESAKQRKTNLLEGIKKFNFKPKRGIAYLLEQGFIRSNSPVDIARFLLTNEGLNKAMIGEYLGEGDDENIATMHAFVDMLDFSNMQFTDALRMYLQSFRLPGEAQKIDRFMLKFAERYMHSNPSSHFANADTAYILAFSVIMLNTDAHNKNLKQKRMTKQEFVKNNRGINDGKDLPEELLAGIYDEITTNEIKMKDEVEIPQPATSGGLASVGRDLQREAYVAQSENMASKTESLLKAMVRQQRRGVVRPTDHYHTASRLEHVRFMFEVAWMPFLAGISAPLQETDDMDVVDLCLEGLRSAIRIVCLFDMELERNAFVTTLAKFTYLSNVAEMKPKNMEAIKSLLDVAVTDGNYLKASWKDVLVCVSQLERMQLISSGMDVPDLNRTVTTSTDKRKPSSSKKKVPTEEVAEESRSSQVTVAADMVFSTSKNLSGSAIVDFVKALSEVSWEEIQSSGSSARPRMFSLQKLVEISYYNMGRIRLEWSNIWLILGEHFNQVCCHNNPNVSFFALDALRQLAMNFLEKEELSHFRFQKDFLRPFEYTIVHNKNSDAREMVLQCLQHMLQSRVQNLRSGWRTMFGVFSAASKVVTERVCSYAFELVTLVYRDYFSLVVKYGSFSDLTVCITDFCKVSKFQKISLQAIEMVRGLVPTMLQCPECLLPQLGDEGKVQHGDDPMVKYWLPVLHSFYEIIMTGEDLEVRRLALDCLFDTLKTHGSGFSVDFWNIVCQQVLFPIFSILRAKSDIRFKSPEVLSIWLSTTLISALRDLINLYTVYFEVMQRYLDGLLDILVACICQENDTLARIGTSCFEQLLEQNVRKLSPEKWMLIVSAFVQLFKTTTAYQLFDPVMCSEIEPTGNMDENDAPFQKFVAPAPLEPATDKPPSLPSTISYGEQRRIFKQVIVKCVLQLLLIETTHELLQNGEVYNTIPAEHLLRLLDVLDDSWSFARKFNADKELRMQLWKVGFMKQLPNLLKQESSAAATLVNVLLKMYNDPREAHRATRKDVVKRLVPLAKEIIGDFNLLDAESQPRNVAAWTPVIGDILQGCCILEIDSFEQHITTFYPLVTDILVKDVSLDIRIKATNYLRRVGEVRGLIEKQ</sequence>
<evidence type="ECO:0000256" key="2">
    <source>
        <dbReference type="ARBA" id="ARBA00022490"/>
    </source>
</evidence>
<comment type="subcellular location">
    <subcellularLocation>
        <location evidence="5">Cytoplasmic vesicle</location>
        <location evidence="5">COPI-coated vesicle membrane</location>
    </subcellularLocation>
</comment>
<reference evidence="8 9" key="1">
    <citation type="journal article" date="2005" name="Science">
        <title>The genome of the basidiomycetous yeast and human pathogen Cryptococcus neoformans.</title>
        <authorList>
            <person name="Loftus B.J."/>
            <person name="Fung E."/>
            <person name="Roncaglia P."/>
            <person name="Rowley D."/>
            <person name="Amedeo P."/>
            <person name="Bruno D."/>
            <person name="Vamathevan J."/>
            <person name="Miranda M."/>
            <person name="Anderson I.J."/>
            <person name="Fraser J.A."/>
            <person name="Allen J.E."/>
            <person name="Bosdet I.E."/>
            <person name="Brent M.R."/>
            <person name="Chiu R."/>
            <person name="Doering T.L."/>
            <person name="Donlin M.J."/>
            <person name="D'Souza C.A."/>
            <person name="Fox D.S."/>
            <person name="Grinberg V."/>
            <person name="Fu J."/>
            <person name="Fukushima M."/>
            <person name="Haas B.J."/>
            <person name="Huang J.C."/>
            <person name="Janbon G."/>
            <person name="Jones S.J."/>
            <person name="Koo H.L."/>
            <person name="Krzywinski M.I."/>
            <person name="Kwon-Chung J.K."/>
            <person name="Lengeler K.B."/>
            <person name="Maiti R."/>
            <person name="Marra M.A."/>
            <person name="Marra R.E."/>
            <person name="Mathewson C.A."/>
            <person name="Mitchell T.G."/>
            <person name="Pertea M."/>
            <person name="Riggs F.R."/>
            <person name="Salzberg S.L."/>
            <person name="Schein J.E."/>
            <person name="Shvartsbeyn A."/>
            <person name="Shin H."/>
            <person name="Shumway M."/>
            <person name="Specht C.A."/>
            <person name="Suh B.B."/>
            <person name="Tenney A."/>
            <person name="Utterback T.R."/>
            <person name="Wickes B.L."/>
            <person name="Wortman J.R."/>
            <person name="Wye N.H."/>
            <person name="Kronstad J.W."/>
            <person name="Lodge J.K."/>
            <person name="Heitman J."/>
            <person name="Davis R.W."/>
            <person name="Fraser C.M."/>
            <person name="Hyman R.W."/>
        </authorList>
    </citation>
    <scope>NUCLEOTIDE SEQUENCE [LARGE SCALE GENOMIC DNA]</scope>
    <source>
        <strain evidence="9">JEC21 / ATCC MYA-565</strain>
    </source>
</reference>
<dbReference type="GeneID" id="3256902"/>
<dbReference type="InterPro" id="IPR011989">
    <property type="entry name" value="ARM-like"/>
</dbReference>
<feature type="compositionally biased region" description="Low complexity" evidence="6">
    <location>
        <begin position="175"/>
        <end position="184"/>
    </location>
</feature>
<dbReference type="FunFam" id="1.10.220.20:FF:000002">
    <property type="entry name" value="Brefeldin A-inhibited guanine nucleotide-exchange protein 1"/>
    <property type="match status" value="1"/>
</dbReference>
<feature type="region of interest" description="Disordered" evidence="6">
    <location>
        <begin position="382"/>
        <end position="428"/>
    </location>
</feature>
<dbReference type="InterPro" id="IPR046455">
    <property type="entry name" value="Sec7/BIG1-like_C"/>
</dbReference>
<dbReference type="CDD" id="cd00171">
    <property type="entry name" value="Sec7"/>
    <property type="match status" value="1"/>
</dbReference>
<dbReference type="InterPro" id="IPR023394">
    <property type="entry name" value="Sec7_C_sf"/>
</dbReference>
<feature type="compositionally biased region" description="Polar residues" evidence="6">
    <location>
        <begin position="8"/>
        <end position="20"/>
    </location>
</feature>